<feature type="domain" description="Carbohydrate kinase FGGY N-terminal" evidence="4">
    <location>
        <begin position="26"/>
        <end position="231"/>
    </location>
</feature>
<evidence type="ECO:0000313" key="6">
    <source>
        <dbReference type="Proteomes" id="UP001596978"/>
    </source>
</evidence>
<gene>
    <name evidence="5" type="ORF">ACFQ1M_04280</name>
</gene>
<dbReference type="GO" id="GO:0016301">
    <property type="term" value="F:kinase activity"/>
    <property type="evidence" value="ECO:0007669"/>
    <property type="project" value="UniProtKB-KW"/>
</dbReference>
<organism evidence="5 6">
    <name type="scientific">Sungkyunkwania multivorans</name>
    <dbReference type="NCBI Taxonomy" id="1173618"/>
    <lineage>
        <taxon>Bacteria</taxon>
        <taxon>Pseudomonadati</taxon>
        <taxon>Bacteroidota</taxon>
        <taxon>Flavobacteriia</taxon>
        <taxon>Flavobacteriales</taxon>
        <taxon>Flavobacteriaceae</taxon>
        <taxon>Sungkyunkwania</taxon>
    </lineage>
</organism>
<dbReference type="PANTHER" id="PTHR10196:SF69">
    <property type="entry name" value="GLYCEROL KINASE"/>
    <property type="match status" value="1"/>
</dbReference>
<comment type="similarity">
    <text evidence="1">Belongs to the FGGY kinase family.</text>
</comment>
<dbReference type="Proteomes" id="UP001596978">
    <property type="component" value="Unassembled WGS sequence"/>
</dbReference>
<evidence type="ECO:0000313" key="5">
    <source>
        <dbReference type="EMBL" id="MFD0861412.1"/>
    </source>
</evidence>
<dbReference type="InterPro" id="IPR043129">
    <property type="entry name" value="ATPase_NBD"/>
</dbReference>
<keyword evidence="6" id="KW-1185">Reference proteome</keyword>
<sequence>MNVAQKQSPLASKGTHIMQRQKVTAVFDIGKTNKKFFLFDDDYNEVHREYTSFDEIEDEDGHPTENLTELKKWLLSVFDSVLNAKKFNIKKINFSTYGASFVHIDANGKVLTPLYNYLKPIPSEVVQKFHSHHGDATEIATDTASPTSGMLNSGMQLFWLKETRPEIFEKIKYSLHFPQYLSYLFTGIPLSEYTSIGCHTGLWDYNKKDYHHWVYAEGLHSVLPPIVPTQTSIKIDYKGKKYAVGVGIHDSSAALIPYLLSEKKPFLLLSTGTWSVALNPFNDEPLTTKDLKNNCLNYMSVDGKRIKATRFFMGNEYKLQVKNISDHFQKPYGYHQGIKFNSDIYHKLISREDIHFHFESILLKRKEIERTQLAAFATFEEAYHQLMIELMQLQFETIKMAIGNTSIKKIYIDGGFTDNHIFVTLMANHFKDHKVRTTRSPLGSALGAAMVIGNQKLDRRFLKNNYKLQKLVPLQTTN</sequence>
<proteinExistence type="inferred from homology"/>
<evidence type="ECO:0000256" key="1">
    <source>
        <dbReference type="ARBA" id="ARBA00009156"/>
    </source>
</evidence>
<dbReference type="SUPFAM" id="SSF53067">
    <property type="entry name" value="Actin-like ATPase domain"/>
    <property type="match status" value="2"/>
</dbReference>
<evidence type="ECO:0000256" key="3">
    <source>
        <dbReference type="ARBA" id="ARBA00022777"/>
    </source>
</evidence>
<dbReference type="PANTHER" id="PTHR10196">
    <property type="entry name" value="SUGAR KINASE"/>
    <property type="match status" value="1"/>
</dbReference>
<dbReference type="EC" id="2.7.1.-" evidence="5"/>
<protein>
    <submittedName>
        <fullName evidence="5">FGGY-family carbohydrate kinase</fullName>
        <ecNumber evidence="5">2.7.1.-</ecNumber>
    </submittedName>
</protein>
<evidence type="ECO:0000259" key="4">
    <source>
        <dbReference type="Pfam" id="PF00370"/>
    </source>
</evidence>
<dbReference type="CDD" id="cd07772">
    <property type="entry name" value="ASKHA_NBD_FGGY_NaCK-like"/>
    <property type="match status" value="1"/>
</dbReference>
<keyword evidence="2 5" id="KW-0808">Transferase</keyword>
<name>A0ABW3CWH0_9FLAO</name>
<comment type="caution">
    <text evidence="5">The sequence shown here is derived from an EMBL/GenBank/DDBJ whole genome shotgun (WGS) entry which is preliminary data.</text>
</comment>
<dbReference type="RefSeq" id="WP_386404380.1">
    <property type="nucleotide sequence ID" value="NZ_JBHTJH010000004.1"/>
</dbReference>
<dbReference type="Pfam" id="PF00370">
    <property type="entry name" value="FGGY_N"/>
    <property type="match status" value="1"/>
</dbReference>
<evidence type="ECO:0000256" key="2">
    <source>
        <dbReference type="ARBA" id="ARBA00022679"/>
    </source>
</evidence>
<keyword evidence="3 5" id="KW-0418">Kinase</keyword>
<dbReference type="Gene3D" id="3.30.420.40">
    <property type="match status" value="2"/>
</dbReference>
<reference evidence="6" key="1">
    <citation type="journal article" date="2019" name="Int. J. Syst. Evol. Microbiol.">
        <title>The Global Catalogue of Microorganisms (GCM) 10K type strain sequencing project: providing services to taxonomists for standard genome sequencing and annotation.</title>
        <authorList>
            <consortium name="The Broad Institute Genomics Platform"/>
            <consortium name="The Broad Institute Genome Sequencing Center for Infectious Disease"/>
            <person name="Wu L."/>
            <person name="Ma J."/>
        </authorList>
    </citation>
    <scope>NUCLEOTIDE SEQUENCE [LARGE SCALE GENOMIC DNA]</scope>
    <source>
        <strain evidence="6">CCUG 62952</strain>
    </source>
</reference>
<accession>A0ABW3CWH0</accession>
<dbReference type="EMBL" id="JBHTJH010000004">
    <property type="protein sequence ID" value="MFD0861412.1"/>
    <property type="molecule type" value="Genomic_DNA"/>
</dbReference>
<dbReference type="InterPro" id="IPR018484">
    <property type="entry name" value="FGGY_N"/>
</dbReference>